<feature type="domain" description="Amino acid transporter transmembrane" evidence="10">
    <location>
        <begin position="193"/>
        <end position="435"/>
    </location>
</feature>
<feature type="transmembrane region" description="Helical" evidence="9">
    <location>
        <begin position="133"/>
        <end position="153"/>
    </location>
</feature>
<reference evidence="11 12" key="1">
    <citation type="journal article" date="2020" name="Fungal Divers.">
        <title>Resolving the Mortierellaceae phylogeny through synthesis of multi-gene phylogenetics and phylogenomics.</title>
        <authorList>
            <person name="Vandepol N."/>
            <person name="Liber J."/>
            <person name="Desiro A."/>
            <person name="Na H."/>
            <person name="Kennedy M."/>
            <person name="Barry K."/>
            <person name="Grigoriev I.V."/>
            <person name="Miller A.N."/>
            <person name="O'Donnell K."/>
            <person name="Stajich J.E."/>
            <person name="Bonito G."/>
        </authorList>
    </citation>
    <scope>NUCLEOTIDE SEQUENCE [LARGE SCALE GENOMIC DNA]</scope>
    <source>
        <strain evidence="11 12">AD045</strain>
    </source>
</reference>
<name>A0ABQ7K4N7_9FUNG</name>
<organism evidence="11 12">
    <name type="scientific">Linnemannia gamsii</name>
    <dbReference type="NCBI Taxonomy" id="64522"/>
    <lineage>
        <taxon>Eukaryota</taxon>
        <taxon>Fungi</taxon>
        <taxon>Fungi incertae sedis</taxon>
        <taxon>Mucoromycota</taxon>
        <taxon>Mortierellomycotina</taxon>
        <taxon>Mortierellomycetes</taxon>
        <taxon>Mortierellales</taxon>
        <taxon>Mortierellaceae</taxon>
        <taxon>Linnemannia</taxon>
    </lineage>
</organism>
<feature type="transmembrane region" description="Helical" evidence="9">
    <location>
        <begin position="231"/>
        <end position="251"/>
    </location>
</feature>
<accession>A0ABQ7K4N7</accession>
<evidence type="ECO:0000256" key="7">
    <source>
        <dbReference type="ARBA" id="ARBA00023136"/>
    </source>
</evidence>
<feature type="transmembrane region" description="Helical" evidence="9">
    <location>
        <begin position="414"/>
        <end position="435"/>
    </location>
</feature>
<proteinExistence type="inferred from homology"/>
<dbReference type="PANTHER" id="PTHR22950:SF692">
    <property type="entry name" value="TRANSMEMBRANE AMINO ACID TRANSPORTER FAMILY PROTEIN"/>
    <property type="match status" value="1"/>
</dbReference>
<evidence type="ECO:0000256" key="9">
    <source>
        <dbReference type="SAM" id="Phobius"/>
    </source>
</evidence>
<sequence length="445" mass="47505">MEDFNRMPPTIGTGTSPTSPPILPAGLIAPPSADDTPEGWNQSGFPRRESAATVESTSTMVESNYSGASPSKEGKEHMFKSDDGLSGSDDGRPLQIGYEGSLEDGGGRGVESGADDTRTVLSMRVERVGGVSTFKTIAGIVCVIGGTGMLGIPRSVAEAGWLGSLLIVLALFMSTYTGHILIECLYLKTILGVCATIGVVSITVGMSVKMLLTHTAATVTATHKLINWGKLPLALATISFAYGGNVVYPHVEQSMRYPRQWTKALWIALTTCFVMYITIALSGYAAFGHETLSPILRNLPSGALSITANSLITVHVLLAAPILLTSLSMMIEHSIAERIPTFAKGSSFSQFVKRAIPRTAIMFITGLIAGVVPFFGDVMDLLGSLTQCLLVFVMPIVFFYKLGGLDRAAWWTKLWAAFVLVVGMIALILGTVDAIRHLAADFRHK</sequence>
<gene>
    <name evidence="11" type="ORF">BGZ96_005077</name>
</gene>
<evidence type="ECO:0000256" key="5">
    <source>
        <dbReference type="ARBA" id="ARBA00022970"/>
    </source>
</evidence>
<feature type="transmembrane region" description="Helical" evidence="9">
    <location>
        <begin position="189"/>
        <end position="211"/>
    </location>
</feature>
<feature type="domain" description="Amino acid transporter transmembrane" evidence="10">
    <location>
        <begin position="131"/>
        <end position="186"/>
    </location>
</feature>
<dbReference type="InterPro" id="IPR013057">
    <property type="entry name" value="AA_transpt_TM"/>
</dbReference>
<dbReference type="EMBL" id="JAAAIM010000236">
    <property type="protein sequence ID" value="KAG0291550.1"/>
    <property type="molecule type" value="Genomic_DNA"/>
</dbReference>
<evidence type="ECO:0000256" key="4">
    <source>
        <dbReference type="ARBA" id="ARBA00022692"/>
    </source>
</evidence>
<comment type="subcellular location">
    <subcellularLocation>
        <location evidence="1">Membrane</location>
        <topology evidence="1">Multi-pass membrane protein</topology>
    </subcellularLocation>
</comment>
<feature type="transmembrane region" description="Helical" evidence="9">
    <location>
        <begin position="355"/>
        <end position="375"/>
    </location>
</feature>
<comment type="caution">
    <text evidence="11">The sequence shown here is derived from an EMBL/GenBank/DDBJ whole genome shotgun (WGS) entry which is preliminary data.</text>
</comment>
<evidence type="ECO:0000256" key="1">
    <source>
        <dbReference type="ARBA" id="ARBA00004141"/>
    </source>
</evidence>
<feature type="transmembrane region" description="Helical" evidence="9">
    <location>
        <begin position="381"/>
        <end position="402"/>
    </location>
</feature>
<keyword evidence="4 9" id="KW-0812">Transmembrane</keyword>
<feature type="transmembrane region" description="Helical" evidence="9">
    <location>
        <begin position="159"/>
        <end position="182"/>
    </location>
</feature>
<evidence type="ECO:0000256" key="6">
    <source>
        <dbReference type="ARBA" id="ARBA00022989"/>
    </source>
</evidence>
<dbReference type="PANTHER" id="PTHR22950">
    <property type="entry name" value="AMINO ACID TRANSPORTER"/>
    <property type="match status" value="1"/>
</dbReference>
<evidence type="ECO:0000313" key="12">
    <source>
        <dbReference type="Proteomes" id="UP001194696"/>
    </source>
</evidence>
<feature type="compositionally biased region" description="Basic and acidic residues" evidence="8">
    <location>
        <begin position="72"/>
        <end position="83"/>
    </location>
</feature>
<feature type="region of interest" description="Disordered" evidence="8">
    <location>
        <begin position="1"/>
        <end position="91"/>
    </location>
</feature>
<keyword evidence="7 9" id="KW-0472">Membrane</keyword>
<evidence type="ECO:0000313" key="11">
    <source>
        <dbReference type="EMBL" id="KAG0291550.1"/>
    </source>
</evidence>
<evidence type="ECO:0000259" key="10">
    <source>
        <dbReference type="Pfam" id="PF01490"/>
    </source>
</evidence>
<feature type="transmembrane region" description="Helical" evidence="9">
    <location>
        <begin position="299"/>
        <end position="324"/>
    </location>
</feature>
<comment type="similarity">
    <text evidence="2">Belongs to the amino acid/polyamine transporter 2 family.</text>
</comment>
<evidence type="ECO:0000256" key="3">
    <source>
        <dbReference type="ARBA" id="ARBA00022448"/>
    </source>
</evidence>
<keyword evidence="5" id="KW-0029">Amino-acid transport</keyword>
<evidence type="ECO:0000256" key="2">
    <source>
        <dbReference type="ARBA" id="ARBA00008066"/>
    </source>
</evidence>
<evidence type="ECO:0000256" key="8">
    <source>
        <dbReference type="SAM" id="MobiDB-lite"/>
    </source>
</evidence>
<feature type="transmembrane region" description="Helical" evidence="9">
    <location>
        <begin position="263"/>
        <end position="287"/>
    </location>
</feature>
<protein>
    <recommendedName>
        <fullName evidence="10">Amino acid transporter transmembrane domain-containing protein</fullName>
    </recommendedName>
</protein>
<feature type="compositionally biased region" description="Polar residues" evidence="8">
    <location>
        <begin position="53"/>
        <end position="69"/>
    </location>
</feature>
<keyword evidence="6 9" id="KW-1133">Transmembrane helix</keyword>
<dbReference type="Pfam" id="PF01490">
    <property type="entry name" value="Aa_trans"/>
    <property type="match status" value="2"/>
</dbReference>
<keyword evidence="12" id="KW-1185">Reference proteome</keyword>
<keyword evidence="3" id="KW-0813">Transport</keyword>
<feature type="compositionally biased region" description="Low complexity" evidence="8">
    <location>
        <begin position="8"/>
        <end position="17"/>
    </location>
</feature>
<dbReference type="Proteomes" id="UP001194696">
    <property type="component" value="Unassembled WGS sequence"/>
</dbReference>